<dbReference type="AlphaFoldDB" id="A0A9Q1LT47"/>
<gene>
    <name evidence="1" type="ORF">K7X08_002553</name>
</gene>
<sequence>MGLEYDVFVRVCLVEMYVKIELVDLSLQLFDESPERNKVDNVLLWNVVINGCKTGRALDLFFKMVEEGAKPNGLTVVSALSACAKTGALEAGRKIDDNISNNGLHLNATVGAGRWDDVERVRNSMKNKTVEKDPGWSSMEVDGQLHTCVAESSRFKLFSSLKLWDPVLE</sequence>
<dbReference type="InterPro" id="IPR011990">
    <property type="entry name" value="TPR-like_helical_dom_sf"/>
</dbReference>
<reference evidence="2" key="1">
    <citation type="journal article" date="2023" name="Proc. Natl. Acad. Sci. U.S.A.">
        <title>Genomic and structural basis for evolution of tropane alkaloid biosynthesis.</title>
        <authorList>
            <person name="Wanga Y.-J."/>
            <person name="Taina T."/>
            <person name="Yua J.-Y."/>
            <person name="Lia J."/>
            <person name="Xua B."/>
            <person name="Chenc J."/>
            <person name="D'Auriad J.C."/>
            <person name="Huanga J.-P."/>
            <person name="Huanga S.-X."/>
        </authorList>
    </citation>
    <scope>NUCLEOTIDE SEQUENCE [LARGE SCALE GENOMIC DNA]</scope>
    <source>
        <strain evidence="2">cv. KIB-2019</strain>
    </source>
</reference>
<dbReference type="EMBL" id="JAJAGQ010000015">
    <property type="protein sequence ID" value="KAJ8541737.1"/>
    <property type="molecule type" value="Genomic_DNA"/>
</dbReference>
<name>A0A9Q1LT47_9SOLA</name>
<protein>
    <recommendedName>
        <fullName evidence="3">Pentatricopeptide repeat-containing protein</fullName>
    </recommendedName>
</protein>
<dbReference type="Pfam" id="PF20431">
    <property type="entry name" value="E_motif"/>
    <property type="match status" value="1"/>
</dbReference>
<dbReference type="OrthoDB" id="185373at2759"/>
<evidence type="ECO:0000313" key="2">
    <source>
        <dbReference type="Proteomes" id="UP001152561"/>
    </source>
</evidence>
<proteinExistence type="predicted"/>
<dbReference type="Gene3D" id="1.25.40.10">
    <property type="entry name" value="Tetratricopeptide repeat domain"/>
    <property type="match status" value="1"/>
</dbReference>
<keyword evidence="2" id="KW-1185">Reference proteome</keyword>
<evidence type="ECO:0008006" key="3">
    <source>
        <dbReference type="Google" id="ProtNLM"/>
    </source>
</evidence>
<dbReference type="Proteomes" id="UP001152561">
    <property type="component" value="Unassembled WGS sequence"/>
</dbReference>
<organism evidence="1 2">
    <name type="scientific">Anisodus acutangulus</name>
    <dbReference type="NCBI Taxonomy" id="402998"/>
    <lineage>
        <taxon>Eukaryota</taxon>
        <taxon>Viridiplantae</taxon>
        <taxon>Streptophyta</taxon>
        <taxon>Embryophyta</taxon>
        <taxon>Tracheophyta</taxon>
        <taxon>Spermatophyta</taxon>
        <taxon>Magnoliopsida</taxon>
        <taxon>eudicotyledons</taxon>
        <taxon>Gunneridae</taxon>
        <taxon>Pentapetalae</taxon>
        <taxon>asterids</taxon>
        <taxon>lamiids</taxon>
        <taxon>Solanales</taxon>
        <taxon>Solanaceae</taxon>
        <taxon>Solanoideae</taxon>
        <taxon>Hyoscyameae</taxon>
        <taxon>Anisodus</taxon>
    </lineage>
</organism>
<dbReference type="PANTHER" id="PTHR47926">
    <property type="entry name" value="PENTATRICOPEPTIDE REPEAT-CONTAINING PROTEIN"/>
    <property type="match status" value="1"/>
</dbReference>
<accession>A0A9Q1LT47</accession>
<comment type="caution">
    <text evidence="1">The sequence shown here is derived from an EMBL/GenBank/DDBJ whole genome shotgun (WGS) entry which is preliminary data.</text>
</comment>
<dbReference type="GO" id="GO:0003723">
    <property type="term" value="F:RNA binding"/>
    <property type="evidence" value="ECO:0007669"/>
    <property type="project" value="InterPro"/>
</dbReference>
<evidence type="ECO:0000313" key="1">
    <source>
        <dbReference type="EMBL" id="KAJ8541737.1"/>
    </source>
</evidence>
<dbReference type="InterPro" id="IPR046960">
    <property type="entry name" value="PPR_At4g14850-like_plant"/>
</dbReference>
<dbReference type="GO" id="GO:0009451">
    <property type="term" value="P:RNA modification"/>
    <property type="evidence" value="ECO:0007669"/>
    <property type="project" value="InterPro"/>
</dbReference>
<dbReference type="InterPro" id="IPR046848">
    <property type="entry name" value="E_motif"/>
</dbReference>